<feature type="domain" description="Beta-lactamase-related" evidence="2">
    <location>
        <begin position="40"/>
        <end position="413"/>
    </location>
</feature>
<reference evidence="3" key="1">
    <citation type="submission" date="2021-03" db="EMBL/GenBank/DDBJ databases">
        <title>Fibrella sp. HMF5335 genome sequencing and assembly.</title>
        <authorList>
            <person name="Kang H."/>
            <person name="Kim H."/>
            <person name="Bae S."/>
            <person name="Joh K."/>
        </authorList>
    </citation>
    <scope>NUCLEOTIDE SEQUENCE</scope>
    <source>
        <strain evidence="3">HMF5335</strain>
    </source>
</reference>
<feature type="chain" id="PRO_5036908835" evidence="1">
    <location>
        <begin position="18"/>
        <end position="422"/>
    </location>
</feature>
<dbReference type="Proteomes" id="UP000664034">
    <property type="component" value="Unassembled WGS sequence"/>
</dbReference>
<dbReference type="InterPro" id="IPR001466">
    <property type="entry name" value="Beta-lactam-related"/>
</dbReference>
<accession>A0A939K542</accession>
<evidence type="ECO:0000313" key="3">
    <source>
        <dbReference type="EMBL" id="MBO0936866.1"/>
    </source>
</evidence>
<organism evidence="3 4">
    <name type="scientific">Fibrella rubiginis</name>
    <dbReference type="NCBI Taxonomy" id="2817060"/>
    <lineage>
        <taxon>Bacteria</taxon>
        <taxon>Pseudomonadati</taxon>
        <taxon>Bacteroidota</taxon>
        <taxon>Cytophagia</taxon>
        <taxon>Cytophagales</taxon>
        <taxon>Spirosomataceae</taxon>
        <taxon>Fibrella</taxon>
    </lineage>
</organism>
<dbReference type="Gene3D" id="3.40.710.10">
    <property type="entry name" value="DD-peptidase/beta-lactamase superfamily"/>
    <property type="match status" value="1"/>
</dbReference>
<keyword evidence="1" id="KW-0732">Signal</keyword>
<dbReference type="Pfam" id="PF00144">
    <property type="entry name" value="Beta-lactamase"/>
    <property type="match status" value="1"/>
</dbReference>
<comment type="caution">
    <text evidence="3">The sequence shown here is derived from an EMBL/GenBank/DDBJ whole genome shotgun (WGS) entry which is preliminary data.</text>
</comment>
<name>A0A939K542_9BACT</name>
<dbReference type="SUPFAM" id="SSF56601">
    <property type="entry name" value="beta-lactamase/transpeptidase-like"/>
    <property type="match status" value="1"/>
</dbReference>
<dbReference type="InterPro" id="IPR012338">
    <property type="entry name" value="Beta-lactam/transpept-like"/>
</dbReference>
<gene>
    <name evidence="3" type="ORF">J2I47_09950</name>
</gene>
<evidence type="ECO:0000259" key="2">
    <source>
        <dbReference type="Pfam" id="PF00144"/>
    </source>
</evidence>
<keyword evidence="4" id="KW-1185">Reference proteome</keyword>
<dbReference type="PANTHER" id="PTHR43283:SF3">
    <property type="entry name" value="BETA-LACTAMASE FAMILY PROTEIN (AFU_ORTHOLOGUE AFUA_5G07500)"/>
    <property type="match status" value="1"/>
</dbReference>
<protein>
    <submittedName>
        <fullName evidence="3">Beta-lactamase family protein</fullName>
    </submittedName>
</protein>
<evidence type="ECO:0000256" key="1">
    <source>
        <dbReference type="SAM" id="SignalP"/>
    </source>
</evidence>
<dbReference type="RefSeq" id="WP_207364424.1">
    <property type="nucleotide sequence ID" value="NZ_JAFMYV010000004.1"/>
</dbReference>
<dbReference type="InterPro" id="IPR050789">
    <property type="entry name" value="Diverse_Enzym_Activities"/>
</dbReference>
<evidence type="ECO:0000313" key="4">
    <source>
        <dbReference type="Proteomes" id="UP000664034"/>
    </source>
</evidence>
<proteinExistence type="predicted"/>
<sequence length="422" mass="45939">MKRAVLLFLLLPALCRAQPFTLSEATPASVNVSADRLTRIDRVLQEYVDQGKQAGIIALVARNGKIVYHKAFGMDNPATKMPLKRDAIFRIASQTKAITTVAAMMLFEEGRILLDEPVSKYIPAFKNPTVIDKFNETDSSYTTKPATREITIRQLMTHTSGISYTSIGTKEANAIYAKAGIPSGIGTPMNSLSVSIPALAKLPLMHNPGEKWTYSLSTDVLGYLVEVVSGQPLDQFFRTRIFEPLGMNDTYFYLPAAKQNRLATLFTENKTKEVIPMPMQGGISPDYPKQAGTYYSGGAGLSSTAVDYAVFLQMMLNNGSYNGRQILGPATVRLMLQNQIGALNVGDNKFGLGFAIASPAGAAKLPVSVGSFSWGGFFGTDYWADPQQGVIGLIITQKVPNSYGDLNDRFKVLVYQALTALK</sequence>
<feature type="signal peptide" evidence="1">
    <location>
        <begin position="1"/>
        <end position="17"/>
    </location>
</feature>
<dbReference type="AlphaFoldDB" id="A0A939K542"/>
<dbReference type="EMBL" id="JAFMYV010000004">
    <property type="protein sequence ID" value="MBO0936866.1"/>
    <property type="molecule type" value="Genomic_DNA"/>
</dbReference>
<dbReference type="PANTHER" id="PTHR43283">
    <property type="entry name" value="BETA-LACTAMASE-RELATED"/>
    <property type="match status" value="1"/>
</dbReference>